<gene>
    <name evidence="6" type="ORF">NX772_00045</name>
</gene>
<dbReference type="PROSITE" id="PS00065">
    <property type="entry name" value="D_2_HYDROXYACID_DH_1"/>
    <property type="match status" value="1"/>
</dbReference>
<dbReference type="PANTHER" id="PTHR43026:SF1">
    <property type="entry name" value="2-HYDROXYACID DEHYDROGENASE HOMOLOG 1-RELATED"/>
    <property type="match status" value="1"/>
</dbReference>
<dbReference type="PANTHER" id="PTHR43026">
    <property type="entry name" value="2-HYDROXYACID DEHYDROGENASE HOMOLOG 1-RELATED"/>
    <property type="match status" value="1"/>
</dbReference>
<evidence type="ECO:0000259" key="4">
    <source>
        <dbReference type="Pfam" id="PF00389"/>
    </source>
</evidence>
<dbReference type="InterPro" id="IPR006139">
    <property type="entry name" value="D-isomer_2_OHA_DH_cat_dom"/>
</dbReference>
<dbReference type="InterPro" id="IPR036291">
    <property type="entry name" value="NAD(P)-bd_dom_sf"/>
</dbReference>
<dbReference type="Pfam" id="PF02826">
    <property type="entry name" value="2-Hacid_dh_C"/>
    <property type="match status" value="1"/>
</dbReference>
<dbReference type="EMBL" id="CP103423">
    <property type="protein sequence ID" value="UWD34587.1"/>
    <property type="molecule type" value="Genomic_DNA"/>
</dbReference>
<keyword evidence="7" id="KW-1185">Reference proteome</keyword>
<dbReference type="InterPro" id="IPR058205">
    <property type="entry name" value="D-LDH-like"/>
</dbReference>
<dbReference type="SUPFAM" id="SSF52283">
    <property type="entry name" value="Formate/glycerate dehydrogenase catalytic domain-like"/>
    <property type="match status" value="1"/>
</dbReference>
<evidence type="ECO:0000313" key="7">
    <source>
        <dbReference type="Proteomes" id="UP001058364"/>
    </source>
</evidence>
<dbReference type="InterPro" id="IPR006140">
    <property type="entry name" value="D-isomer_DH_NAD-bd"/>
</dbReference>
<protein>
    <submittedName>
        <fullName evidence="6">Lactate dehydrogenase</fullName>
    </submittedName>
</protein>
<proteinExistence type="inferred from homology"/>
<accession>A0ABY5TVB6</accession>
<dbReference type="SUPFAM" id="SSF51735">
    <property type="entry name" value="NAD(P)-binding Rossmann-fold domains"/>
    <property type="match status" value="1"/>
</dbReference>
<organism evidence="6 7">
    <name type="scientific">Mesomycoplasma molare</name>
    <dbReference type="NCBI Taxonomy" id="171288"/>
    <lineage>
        <taxon>Bacteria</taxon>
        <taxon>Bacillati</taxon>
        <taxon>Mycoplasmatota</taxon>
        <taxon>Mycoplasmoidales</taxon>
        <taxon>Metamycoplasmataceae</taxon>
        <taxon>Mesomycoplasma</taxon>
    </lineage>
</organism>
<evidence type="ECO:0000256" key="3">
    <source>
        <dbReference type="RuleBase" id="RU003719"/>
    </source>
</evidence>
<dbReference type="InterPro" id="IPR029752">
    <property type="entry name" value="D-isomer_DH_CS1"/>
</dbReference>
<sequence length="329" mass="37343">MKVICFGVRKVEEPIFHKFNKYNYELELRSDSLNEQTVDSVKGFDAIITRASDKVNATVVEKIHSFGIKYILARIVGTDHMDLNKMKELGIKSARVPSYSPTAIAELAFSLGVMLNRKSLHFAHKGNNKDFTVDPFGFAKEFKNSTVGIIGTGKIGYWTAHFFRSIGAKVYGFDPFPNEKAKEVLEYTSLDELLQKSDLISFHIPYIKGQNDKMINKEFISKMKDNAILINTARGQIQDEEALLWALESNKLSAIATDVFNNETEIFFKKHELDLPNNTIQKLMSFYPRFVATPHIGSYTDEAVANMVEQSFDNLNEFLTSGDCKNKVY</sequence>
<dbReference type="RefSeq" id="WP_027123636.1">
    <property type="nucleotide sequence ID" value="NZ_CP103423.1"/>
</dbReference>
<dbReference type="Gene3D" id="3.40.50.720">
    <property type="entry name" value="NAD(P)-binding Rossmann-like Domain"/>
    <property type="match status" value="2"/>
</dbReference>
<evidence type="ECO:0000256" key="1">
    <source>
        <dbReference type="ARBA" id="ARBA00005854"/>
    </source>
</evidence>
<dbReference type="Proteomes" id="UP001058364">
    <property type="component" value="Chromosome"/>
</dbReference>
<reference evidence="6" key="1">
    <citation type="submission" date="2022-08" db="EMBL/GenBank/DDBJ databases">
        <title>Complete genome sequence of Mycoplasma molare type strain H 542.</title>
        <authorList>
            <person name="Spergser J."/>
        </authorList>
    </citation>
    <scope>NUCLEOTIDE SEQUENCE</scope>
    <source>
        <strain evidence="6">H 542</strain>
    </source>
</reference>
<comment type="similarity">
    <text evidence="1 3">Belongs to the D-isomer specific 2-hydroxyacid dehydrogenase family.</text>
</comment>
<keyword evidence="3" id="KW-0560">Oxidoreductase</keyword>
<feature type="domain" description="D-isomer specific 2-hydroxyacid dehydrogenase catalytic" evidence="4">
    <location>
        <begin position="9"/>
        <end position="328"/>
    </location>
</feature>
<name>A0ABY5TVB6_9BACT</name>
<keyword evidence="2" id="KW-0520">NAD</keyword>
<evidence type="ECO:0000313" key="6">
    <source>
        <dbReference type="EMBL" id="UWD34587.1"/>
    </source>
</evidence>
<evidence type="ECO:0000259" key="5">
    <source>
        <dbReference type="Pfam" id="PF02826"/>
    </source>
</evidence>
<evidence type="ECO:0000256" key="2">
    <source>
        <dbReference type="ARBA" id="ARBA00023027"/>
    </source>
</evidence>
<feature type="domain" description="D-isomer specific 2-hydroxyacid dehydrogenase NAD-binding" evidence="5">
    <location>
        <begin position="114"/>
        <end position="297"/>
    </location>
</feature>
<dbReference type="Pfam" id="PF00389">
    <property type="entry name" value="2-Hacid_dh"/>
    <property type="match status" value="1"/>
</dbReference>